<reference evidence="2" key="1">
    <citation type="submission" date="2014-11" db="EMBL/GenBank/DDBJ databases">
        <authorList>
            <person name="Amaro Gonzalez C."/>
        </authorList>
    </citation>
    <scope>NUCLEOTIDE SEQUENCE</scope>
</reference>
<dbReference type="AlphaFoldDB" id="A0A0E9SNB7"/>
<proteinExistence type="predicted"/>
<name>A0A0E9SNB7_ANGAN</name>
<organism evidence="2">
    <name type="scientific">Anguilla anguilla</name>
    <name type="common">European freshwater eel</name>
    <name type="synonym">Muraena anguilla</name>
    <dbReference type="NCBI Taxonomy" id="7936"/>
    <lineage>
        <taxon>Eukaryota</taxon>
        <taxon>Metazoa</taxon>
        <taxon>Chordata</taxon>
        <taxon>Craniata</taxon>
        <taxon>Vertebrata</taxon>
        <taxon>Euteleostomi</taxon>
        <taxon>Actinopterygii</taxon>
        <taxon>Neopterygii</taxon>
        <taxon>Teleostei</taxon>
        <taxon>Anguilliformes</taxon>
        <taxon>Anguillidae</taxon>
        <taxon>Anguilla</taxon>
    </lineage>
</organism>
<reference evidence="2" key="2">
    <citation type="journal article" date="2015" name="Fish Shellfish Immunol.">
        <title>Early steps in the European eel (Anguilla anguilla)-Vibrio vulnificus interaction in the gills: Role of the RtxA13 toxin.</title>
        <authorList>
            <person name="Callol A."/>
            <person name="Pajuelo D."/>
            <person name="Ebbesson L."/>
            <person name="Teles M."/>
            <person name="MacKenzie S."/>
            <person name="Amaro C."/>
        </authorList>
    </citation>
    <scope>NUCLEOTIDE SEQUENCE</scope>
</reference>
<feature type="compositionally biased region" description="Polar residues" evidence="1">
    <location>
        <begin position="18"/>
        <end position="33"/>
    </location>
</feature>
<accession>A0A0E9SNB7</accession>
<evidence type="ECO:0000313" key="2">
    <source>
        <dbReference type="EMBL" id="JAH42844.1"/>
    </source>
</evidence>
<evidence type="ECO:0000256" key="1">
    <source>
        <dbReference type="SAM" id="MobiDB-lite"/>
    </source>
</evidence>
<feature type="region of interest" description="Disordered" evidence="1">
    <location>
        <begin position="1"/>
        <end position="33"/>
    </location>
</feature>
<sequence length="33" mass="3739">MQVNTLLKGPATLDQLERQQQAKPNRPISTQPH</sequence>
<dbReference type="EMBL" id="GBXM01065733">
    <property type="protein sequence ID" value="JAH42844.1"/>
    <property type="molecule type" value="Transcribed_RNA"/>
</dbReference>
<protein>
    <submittedName>
        <fullName evidence="2">Uncharacterized protein</fullName>
    </submittedName>
</protein>